<feature type="domain" description="Protein kinase" evidence="6">
    <location>
        <begin position="709"/>
        <end position="974"/>
    </location>
</feature>
<evidence type="ECO:0000256" key="3">
    <source>
        <dbReference type="ARBA" id="ARBA00022777"/>
    </source>
</evidence>
<feature type="compositionally biased region" description="Acidic residues" evidence="5">
    <location>
        <begin position="475"/>
        <end position="509"/>
    </location>
</feature>
<feature type="compositionally biased region" description="Acidic residues" evidence="5">
    <location>
        <begin position="524"/>
        <end position="571"/>
    </location>
</feature>
<organism evidence="7 8">
    <name type="scientific">Athelia psychrophila</name>
    <dbReference type="NCBI Taxonomy" id="1759441"/>
    <lineage>
        <taxon>Eukaryota</taxon>
        <taxon>Fungi</taxon>
        <taxon>Dikarya</taxon>
        <taxon>Basidiomycota</taxon>
        <taxon>Agaricomycotina</taxon>
        <taxon>Agaricomycetes</taxon>
        <taxon>Agaricomycetidae</taxon>
        <taxon>Atheliales</taxon>
        <taxon>Atheliaceae</taxon>
        <taxon>Athelia</taxon>
    </lineage>
</organism>
<dbReference type="STRING" id="436010.A0A166JT27"/>
<evidence type="ECO:0000259" key="6">
    <source>
        <dbReference type="PROSITE" id="PS50011"/>
    </source>
</evidence>
<keyword evidence="8" id="KW-1185">Reference proteome</keyword>
<reference evidence="7 8" key="1">
    <citation type="journal article" date="2016" name="Mol. Biol. Evol.">
        <title>Comparative Genomics of Early-Diverging Mushroom-Forming Fungi Provides Insights into the Origins of Lignocellulose Decay Capabilities.</title>
        <authorList>
            <person name="Nagy L.G."/>
            <person name="Riley R."/>
            <person name="Tritt A."/>
            <person name="Adam C."/>
            <person name="Daum C."/>
            <person name="Floudas D."/>
            <person name="Sun H."/>
            <person name="Yadav J.S."/>
            <person name="Pangilinan J."/>
            <person name="Larsson K.H."/>
            <person name="Matsuura K."/>
            <person name="Barry K."/>
            <person name="Labutti K."/>
            <person name="Kuo R."/>
            <person name="Ohm R.A."/>
            <person name="Bhattacharya S.S."/>
            <person name="Shirouzu T."/>
            <person name="Yoshinaga Y."/>
            <person name="Martin F.M."/>
            <person name="Grigoriev I.V."/>
            <person name="Hibbett D.S."/>
        </authorList>
    </citation>
    <scope>NUCLEOTIDE SEQUENCE [LARGE SCALE GENOMIC DNA]</scope>
    <source>
        <strain evidence="7 8">CBS 109695</strain>
    </source>
</reference>
<feature type="compositionally biased region" description="Acidic residues" evidence="5">
    <location>
        <begin position="337"/>
        <end position="349"/>
    </location>
</feature>
<keyword evidence="1" id="KW-0808">Transferase</keyword>
<dbReference type="PANTHER" id="PTHR44329">
    <property type="entry name" value="SERINE/THREONINE-PROTEIN KINASE TNNI3K-RELATED"/>
    <property type="match status" value="1"/>
</dbReference>
<feature type="region of interest" description="Disordered" evidence="5">
    <location>
        <begin position="611"/>
        <end position="688"/>
    </location>
</feature>
<feature type="compositionally biased region" description="Low complexity" evidence="5">
    <location>
        <begin position="446"/>
        <end position="456"/>
    </location>
</feature>
<proteinExistence type="predicted"/>
<feature type="compositionally biased region" description="Polar residues" evidence="5">
    <location>
        <begin position="216"/>
        <end position="228"/>
    </location>
</feature>
<feature type="compositionally biased region" description="Basic residues" evidence="5">
    <location>
        <begin position="457"/>
        <end position="467"/>
    </location>
</feature>
<keyword evidence="4" id="KW-0067">ATP-binding</keyword>
<dbReference type="Gene3D" id="3.30.200.20">
    <property type="entry name" value="Phosphorylase Kinase, domain 1"/>
    <property type="match status" value="1"/>
</dbReference>
<keyword evidence="2" id="KW-0547">Nucleotide-binding</keyword>
<feature type="region of interest" description="Disordered" evidence="5">
    <location>
        <begin position="1"/>
        <end position="91"/>
    </location>
</feature>
<feature type="compositionally biased region" description="Acidic residues" evidence="5">
    <location>
        <begin position="413"/>
        <end position="443"/>
    </location>
</feature>
<dbReference type="AlphaFoldDB" id="A0A166JT27"/>
<protein>
    <recommendedName>
        <fullName evidence="6">Protein kinase domain-containing protein</fullName>
    </recommendedName>
</protein>
<name>A0A166JT27_9AGAM</name>
<dbReference type="CDD" id="cd13999">
    <property type="entry name" value="STKc_MAP3K-like"/>
    <property type="match status" value="1"/>
</dbReference>
<dbReference type="InterPro" id="IPR011009">
    <property type="entry name" value="Kinase-like_dom_sf"/>
</dbReference>
<evidence type="ECO:0000256" key="2">
    <source>
        <dbReference type="ARBA" id="ARBA00022741"/>
    </source>
</evidence>
<dbReference type="GO" id="GO:0005524">
    <property type="term" value="F:ATP binding"/>
    <property type="evidence" value="ECO:0007669"/>
    <property type="project" value="UniProtKB-KW"/>
</dbReference>
<evidence type="ECO:0000313" key="8">
    <source>
        <dbReference type="Proteomes" id="UP000076532"/>
    </source>
</evidence>
<dbReference type="PROSITE" id="PS50011">
    <property type="entry name" value="PROTEIN_KINASE_DOM"/>
    <property type="match status" value="1"/>
</dbReference>
<dbReference type="InterPro" id="IPR051681">
    <property type="entry name" value="Ser/Thr_Kinases-Pseudokinases"/>
</dbReference>
<dbReference type="InterPro" id="IPR001245">
    <property type="entry name" value="Ser-Thr/Tyr_kinase_cat_dom"/>
</dbReference>
<feature type="compositionally biased region" description="Polar residues" evidence="5">
    <location>
        <begin position="21"/>
        <end position="34"/>
    </location>
</feature>
<dbReference type="PANTHER" id="PTHR44329:SF288">
    <property type="entry name" value="MITOGEN-ACTIVATED PROTEIN KINASE KINASE KINASE 20"/>
    <property type="match status" value="1"/>
</dbReference>
<feature type="compositionally biased region" description="Low complexity" evidence="5">
    <location>
        <begin position="246"/>
        <end position="260"/>
    </location>
</feature>
<dbReference type="InterPro" id="IPR000719">
    <property type="entry name" value="Prot_kinase_dom"/>
</dbReference>
<accession>A0A166JT27</accession>
<feature type="compositionally biased region" description="Polar residues" evidence="5">
    <location>
        <begin position="107"/>
        <end position="117"/>
    </location>
</feature>
<feature type="region of interest" description="Disordered" evidence="5">
    <location>
        <begin position="105"/>
        <end position="571"/>
    </location>
</feature>
<feature type="compositionally biased region" description="Low complexity" evidence="5">
    <location>
        <begin position="281"/>
        <end position="294"/>
    </location>
</feature>
<evidence type="ECO:0000256" key="4">
    <source>
        <dbReference type="ARBA" id="ARBA00022840"/>
    </source>
</evidence>
<dbReference type="Proteomes" id="UP000076532">
    <property type="component" value="Unassembled WGS sequence"/>
</dbReference>
<dbReference type="GO" id="GO:0004674">
    <property type="term" value="F:protein serine/threonine kinase activity"/>
    <property type="evidence" value="ECO:0007669"/>
    <property type="project" value="TreeGrafter"/>
</dbReference>
<dbReference type="SUPFAM" id="SSF56112">
    <property type="entry name" value="Protein kinase-like (PK-like)"/>
    <property type="match status" value="1"/>
</dbReference>
<dbReference type="OrthoDB" id="4062651at2759"/>
<evidence type="ECO:0000256" key="1">
    <source>
        <dbReference type="ARBA" id="ARBA00022679"/>
    </source>
</evidence>
<gene>
    <name evidence="7" type="ORF">FIBSPDRAFT_860868</name>
</gene>
<sequence>MRDFEREQEVVQVGAKRKRVVSSNENVVGQSTRGSRQKRLKATRQQSEESDEEASEMEVDTHSVSARSDESDPEEHDSSEHHLINTAGPRQLLRLRKDELIEIYTSAGLTPPSSFESMTKPEIVEAIVGAREANNDSDDSDGPDGSIDLPPSSPRGGSEYSSDGEAEEHDDGNVAGGEETDVVGSWKRPRGGNSMLRRRATDNDFGIGPGRPLKSRSLSMGQIVTSAESLKGKAGRGVADARRRTSANGSSRSSPGGSMSLQQSYLPSPPATRTRARKVSTDIVSSTSTSTVQTRLKGKAKQVEFSDDVQVQLASPLTSASEDEEDTAQSKVHAEESDLTDLDELEEEIERTPTAKGANRTEPSPRRLRSKGNRTPSTSDTEAMPPIAVEADRRITPMRKAKGKIGNFREDSESVDGDTSVDDEESDEMVDDVTVQDEDEVDELASSPSPSPSVSPVKKHLRPRRVQTHTPPSDGDGDDEDEDEVADEEVEEDVEGSELGAIEETDEDMSVTPRKLRSGRIVGDEDADEDEETVDEADEDEEAEVDDAESIDIDAEGETEEDSDEPMEDDIDLTIATAKTLARLRRDDLVRLCETRDLDVVGTKPQLASALLDWRDRQSQSGFSSPSSTGTARPPSTKKSRRKTSSGKSRTTTPVLLRSQHYHADEPRTPPISELQELGSDGRKEPEPELELDLESLGLDDREIPPDKLTKLEKIGSGGFKDVFIGKFKGRKIAISEFRGHLTAMDIKELKLLGGFDHPNIVRFLGVSIPENTRETPVMIISELCSNGDLFDYVRNVQAPSMTKVLNIMLDIARGLQYLHLRKPSVIHRDCKSSNILITSRGTAKIADFGLAKVKQSTRSMVRSLVGTVNWQAPELWNAHPKYNHKVDVFSCAMVFWEMLQWHAPNKKFPWEGMNEHAIYEKVGTKRQRPSIAGLRTTWCPEVVDLMERMWAHEHQDRPTISEVVEELESILHR</sequence>
<feature type="compositionally biased region" description="Basic residues" evidence="5">
    <location>
        <begin position="636"/>
        <end position="645"/>
    </location>
</feature>
<keyword evidence="3" id="KW-0418">Kinase</keyword>
<dbReference type="Gene3D" id="1.10.510.10">
    <property type="entry name" value="Transferase(Phosphotransferase) domain 1"/>
    <property type="match status" value="1"/>
</dbReference>
<feature type="compositionally biased region" description="Acidic residues" evidence="5">
    <location>
        <begin position="48"/>
        <end position="58"/>
    </location>
</feature>
<feature type="compositionally biased region" description="Low complexity" evidence="5">
    <location>
        <begin position="619"/>
        <end position="635"/>
    </location>
</feature>
<evidence type="ECO:0000256" key="5">
    <source>
        <dbReference type="SAM" id="MobiDB-lite"/>
    </source>
</evidence>
<evidence type="ECO:0000313" key="7">
    <source>
        <dbReference type="EMBL" id="KZP21186.1"/>
    </source>
</evidence>
<dbReference type="Pfam" id="PF07714">
    <property type="entry name" value="PK_Tyr_Ser-Thr"/>
    <property type="match status" value="1"/>
</dbReference>
<dbReference type="EMBL" id="KV417549">
    <property type="protein sequence ID" value="KZP21186.1"/>
    <property type="molecule type" value="Genomic_DNA"/>
</dbReference>